<accession>A0A8H7BVS8</accession>
<reference evidence="1" key="1">
    <citation type="submission" date="2020-01" db="EMBL/GenBank/DDBJ databases">
        <title>Genome Sequencing of Three Apophysomyces-Like Fungal Strains Confirms a Novel Fungal Genus in the Mucoromycota with divergent Burkholderia-like Endosymbiotic Bacteria.</title>
        <authorList>
            <person name="Stajich J.E."/>
            <person name="Macias A.M."/>
            <person name="Carter-House D."/>
            <person name="Lovett B."/>
            <person name="Kasson L.R."/>
            <person name="Berry K."/>
            <person name="Grigoriev I."/>
            <person name="Chang Y."/>
            <person name="Spatafora J."/>
            <person name="Kasson M.T."/>
        </authorList>
    </citation>
    <scope>NUCLEOTIDE SEQUENCE</scope>
    <source>
        <strain evidence="1">NRRL A-21654</strain>
    </source>
</reference>
<dbReference type="OrthoDB" id="899at2759"/>
<organism evidence="1 2">
    <name type="scientific">Apophysomyces ossiformis</name>
    <dbReference type="NCBI Taxonomy" id="679940"/>
    <lineage>
        <taxon>Eukaryota</taxon>
        <taxon>Fungi</taxon>
        <taxon>Fungi incertae sedis</taxon>
        <taxon>Mucoromycota</taxon>
        <taxon>Mucoromycotina</taxon>
        <taxon>Mucoromycetes</taxon>
        <taxon>Mucorales</taxon>
        <taxon>Mucorineae</taxon>
        <taxon>Mucoraceae</taxon>
        <taxon>Apophysomyces</taxon>
    </lineage>
</organism>
<proteinExistence type="predicted"/>
<dbReference type="InterPro" id="IPR014990">
    <property type="entry name" value="DUF1838"/>
</dbReference>
<sequence length="277" mass="31861">MSFSAFVDVGHSGETLLKVRYCKDREADTFFEWRGSVFAYLPGQPPKKVFECLGMNVSKAYIENGKLLSTSRELTYFLDPVTHQKLDKWENPWTEEKLPVIHIANDPVQMALPSNIPLDLRLNPHSKIASIVAEVPLFYPNPLATPDGKFDAYDPNKMYQAGEFFTFRCSSEDLEKSVIDNVDVNWTRMCRFAPFMKMGSSPGYLIFHCTGYKLPNGSTYKQLDPLLVNEIEQDMVLYKEAPSSYDPNVKSVSSWSYFRQHYDRYDSDRDAKWPVPT</sequence>
<comment type="caution">
    <text evidence="1">The sequence shown here is derived from an EMBL/GenBank/DDBJ whole genome shotgun (WGS) entry which is preliminary data.</text>
</comment>
<evidence type="ECO:0000313" key="1">
    <source>
        <dbReference type="EMBL" id="KAF7729965.1"/>
    </source>
</evidence>
<name>A0A8H7BVS8_9FUNG</name>
<dbReference type="Pfam" id="PF08894">
    <property type="entry name" value="DUF1838"/>
    <property type="match status" value="1"/>
</dbReference>
<keyword evidence="2" id="KW-1185">Reference proteome</keyword>
<dbReference type="EMBL" id="JABAYA010000020">
    <property type="protein sequence ID" value="KAF7729965.1"/>
    <property type="molecule type" value="Genomic_DNA"/>
</dbReference>
<gene>
    <name evidence="1" type="ORF">EC973_003378</name>
</gene>
<evidence type="ECO:0000313" key="2">
    <source>
        <dbReference type="Proteomes" id="UP000605846"/>
    </source>
</evidence>
<dbReference type="Proteomes" id="UP000605846">
    <property type="component" value="Unassembled WGS sequence"/>
</dbReference>
<protein>
    <submittedName>
        <fullName evidence="1">Uncharacterized protein</fullName>
    </submittedName>
</protein>
<dbReference type="AlphaFoldDB" id="A0A8H7BVS8"/>